<accession>A0A4D6MTH3</accession>
<dbReference type="InterPro" id="IPR042197">
    <property type="entry name" value="Apaf_helical"/>
</dbReference>
<dbReference type="GO" id="GO:0005524">
    <property type="term" value="F:ATP binding"/>
    <property type="evidence" value="ECO:0007669"/>
    <property type="project" value="UniProtKB-KW"/>
</dbReference>
<dbReference type="Proteomes" id="UP000501690">
    <property type="component" value="Linkage Group LG8"/>
</dbReference>
<evidence type="ECO:0000256" key="5">
    <source>
        <dbReference type="ARBA" id="ARBA00022821"/>
    </source>
</evidence>
<evidence type="ECO:0000256" key="1">
    <source>
        <dbReference type="ARBA" id="ARBA00008894"/>
    </source>
</evidence>
<dbReference type="EMBL" id="CP039352">
    <property type="protein sequence ID" value="QCE03389.1"/>
    <property type="molecule type" value="Genomic_DNA"/>
</dbReference>
<evidence type="ECO:0000256" key="2">
    <source>
        <dbReference type="ARBA" id="ARBA00022614"/>
    </source>
</evidence>
<keyword evidence="11" id="KW-1185">Reference proteome</keyword>
<dbReference type="SMART" id="SM00382">
    <property type="entry name" value="AAA"/>
    <property type="match status" value="1"/>
</dbReference>
<dbReference type="PRINTS" id="PR00364">
    <property type="entry name" value="DISEASERSIST"/>
</dbReference>
<evidence type="ECO:0000256" key="3">
    <source>
        <dbReference type="ARBA" id="ARBA00022737"/>
    </source>
</evidence>
<evidence type="ECO:0000259" key="9">
    <source>
        <dbReference type="SMART" id="SM00382"/>
    </source>
</evidence>
<dbReference type="SUPFAM" id="SSF52047">
    <property type="entry name" value="RNI-like"/>
    <property type="match status" value="3"/>
</dbReference>
<comment type="similarity">
    <text evidence="1">Belongs to the disease resistance NB-LRR family.</text>
</comment>
<reference evidence="10 11" key="1">
    <citation type="submission" date="2019-04" db="EMBL/GenBank/DDBJ databases">
        <title>An improved genome assembly and genetic linkage map for asparagus bean, Vigna unguiculata ssp. sesquipedialis.</title>
        <authorList>
            <person name="Xia Q."/>
            <person name="Zhang R."/>
            <person name="Dong Y."/>
        </authorList>
    </citation>
    <scope>NUCLEOTIDE SEQUENCE [LARGE SCALE GENOMIC DNA]</scope>
    <source>
        <tissue evidence="10">Leaf</tissue>
    </source>
</reference>
<dbReference type="InterPro" id="IPR002182">
    <property type="entry name" value="NB-ARC"/>
</dbReference>
<keyword evidence="2" id="KW-0433">Leucine-rich repeat</keyword>
<dbReference type="InterPro" id="IPR057135">
    <property type="entry name" value="At4g27190-like_LRR"/>
</dbReference>
<gene>
    <name evidence="10" type="ORF">DEO72_LG8g1413</name>
</gene>
<sequence>MDSLGPFRKAVEGVINFIWKHGVRHVTYIVHYKQNVLELNDSVRNLVSEKERIKHQSDEAEKNLNKIEGKVTEWVRKVGEIETIVKEFENDNGHKRARSPNYVFPYLWNRHKLGRKAKKMEAGVKKLIDESPKLDEVSYRQNVTSNDATLSNFDFEEFGSTKSTMEKVMRQLEDSTVRMIGLYGPGGVGKSTLVKEIARKAKEKKLFDVVVKVEITANPNLQNIQEEIAYVLGLRLEEEGENVRADCLRRRLKAEKRNILLILDDLWDKLDLNKLGIPVVDDDDDLSNDNRDLKDKDLEKNDDNNKDLNRKKMKKEKFLGSHKGCKILLTSRNKRVLCDEMDIKSTFCVQKLDDKDALMLFQKLVGIKNEMSDSKQEIVKKYCAGLPLAIVTVARALRSKSESVWETTLEKLKKQELVGVQTSMDISVKMSYDHLENEELKSIFLLCAQMGHQPLVMDLVRYCFGLGILEGISSLWEARDRINISIQKLKDSGLVLDGSSNNHFNMHDMVRDSTLSIAKKHRNVFTLRNGKLDDWPELESCASISICNCDITDGLPEVINCSQLKFFQIDTNDTSLIIPETFFAGMKNLKVLVLTGFRLLRLPCSIKCLLKLRMLCLERCTLDDNLSIGELKKLRILSFSGSQLKSLPIELGCLHKLQLLDISDCSIMEMNIPHDLLSRLTHLEELYIRKSLIKMFGETNQGQNLFLSELKNLHQLKVVDLSIPHVSILPNHLFFDRLKDYKIVVGNLEMFGGFRMSDKYETFRVLALQLNDDTNIHSQEDIKLLFKTVQSLLLGNVDGVQNFVGELNIDGFPDLKHLSIINNNHIKYVNSTELSNCVDVLPNLESLCLYNLGSLEMISYGPITDVSFAKLKAIKVEMCYRLENLYSFYRVKSPTSAKTCDIYEYNSFMDTFCANVEIIEVCECGSLKEILQIPVDYGKVEFLKLHTLTLQSLPSFTCFYTKVEDSCWPHLREAQSTNRCDREITNEGDGESDKTFPIFGELVEIPNLESLNISSLNIRKIWSNQPSSSFCFQNLIKLVVKGCHKLTYLCSLSMASSLKKLKTLVISECSIMENIFEAKGSSANKVCVFPKLEEIHLSKMNKLTNIWQTKMSVDSFSSLISVNIEECNELDKIFPRDMEGWFENLDNLKVSKCQLVEVIFEINDSQTMDTFGGIDTDLQVILLEELPKLKQLWSIDPNGILNFKKLRTIEVGDCNELRNLFPTSIGKDVPKLERMSVLHCWKIEEIVASQDASEANKDPLVFPELTYIRLYDLPNIKYFYKWGHAIKCPKLKELNVKLKMFLKETCKTTDEEEEFVFSSKEVFPNLEYMELDFEEAQELLPKYQMHRLKELSLISVKVDLLSQFPYRIPNLEKLKLIFSNIEVLVPKENFAQQKRLGITLELKELVLLHSTIKDLGLGRVPILRKLKLLSLESCSDLSNLGPPSVSLTYLTYLEVKFCRELSSLMASSTAKSMVQLKTMKVIYCPKVEQIVSNEGSKEDEVIKIVFNKLISIELVGLKNMRSFCSYKECEFEFPSLEILIVRECPKMEKFSERRSITPKLKDVFGVEGEEKSKWQWEGDLNATIQKIFNDKVTYSYIEDLYLGMGFGYNQYFELVNQLLHDSHWVQQNSFRSLKRLSVEGCDTLVHVIPSHFFSCFHNLEVLQVVNCRNVEVPHIEKLVVCNGSFKEIFCCQSSKNVDHSGVLLQLKVLHLESLVDSVSTGLENSWTHPFARNLETIEVIRCSSLKSLVACRVCFSNLTCLKVQSCNSLSYLFTSSTAKSLLLLKRMEIKQCESIEELVFKEREESDEDKIVFSQLSCLNLEYLENLRMFYAGSLSFPSLKELSIIKCDQMPSLCAGTIEADNLSEVIVDISQAIPLETDLNFTMRKKFLITIPYFCFRGLSILVVDGCQFLSDVLPFSLLPLLPRLETLEVRNCDSMKTIFDVKCTTQATLITFPPLRKLVLSQLPNLETLWNEDPSEIPCTQHLEEVYVDNCKCLTSVFPTSAVKYLEKLENLVIKHCDVFTEIVAENNPADPKGTTLNLTFPCVTSLTLWDLPKLKHTSLYCIHDATPTFEVWAFFSKLITFFYIHCIIYHLPITPNLQHLRVGENEMKMIVGGAYHGNHLHKLKVLTVCFHIAPGVFLEFLQLVPNVEKLALYSGSLKEIFCLQIPNNLDYTGFLLQLKELNLVSLRELVSIGFQNSWTEPFVRNLEIFVVINCSSLNNLVACTVSFSNLTTLEVRGCNSLLNLFTSSTAKSLGQLKTMEISKCKLMEEIVSKEGEESCKDEEIIFEQLQFLYLKSLKELKCFYPGNFTLSFPSLKKVCFIKCKSMKTFSAFKKIDHSIKSYSPRDAKPRRENDLNAAVRNKFEEEISELEQLDLESSPKLQKIWHDLVYIPDLCFSELTTLIVYNCQFLSDVVLPFHLLPSLPKLETLRVQNCHYVKAIFDVKCAQEIVTFPLKKMVLWELQNLKNVWNEDPHEILTMHQLQNVYIKKCKGLTSVFPASVAKGIVKLKKLTVKRCKELMTIVADMKGTNVEVKFPCPSVRSLKLRRLPSLSYLFTSLTAKSLVQLKRLVIKQCESIEEIVLFMEVDEADEDKIIFPHLNCLNIEYLSNLRRFYRGSLSFPSLQELSVTECDKMITLCTGTLEADKLSQVTLITPNLEHLSVGENELKMIVDGEFQGNHFNKLKILTLYLLTESRVFLEFLQLVPNVENLIVYGGSLKEIFCSQISNNVDPSGLPLQLKGLLFESLGELISIGFENSWTEPFVRNLETFEVISCSTKSLRELKEMVIKRCKSIEEIVSKEGEEWCEDKEIVFEKLQVLYLKNLDELRCFYPGNFTLSFPSLERVHVINCSSMKTFSAFNEIDHSTQWYNAKYAIPLEETDLNSAVHRTHEEEVIPPEEGDLNTAVQRTLEEEGLDHWSFSSLSSYSDGYKDGDSVYDSIP</sequence>
<evidence type="ECO:0000256" key="7">
    <source>
        <dbReference type="SAM" id="Coils"/>
    </source>
</evidence>
<dbReference type="GO" id="GO:0043531">
    <property type="term" value="F:ADP binding"/>
    <property type="evidence" value="ECO:0007669"/>
    <property type="project" value="InterPro"/>
</dbReference>
<dbReference type="PANTHER" id="PTHR33463:SF196">
    <property type="entry name" value="NB-ARC DOMAIN DISEASE RESISTANCE PROTEIN"/>
    <property type="match status" value="1"/>
</dbReference>
<dbReference type="InterPro" id="IPR003593">
    <property type="entry name" value="AAA+_ATPase"/>
</dbReference>
<dbReference type="Gene3D" id="3.40.50.300">
    <property type="entry name" value="P-loop containing nucleotide triphosphate hydrolases"/>
    <property type="match status" value="1"/>
</dbReference>
<feature type="coiled-coil region" evidence="7">
    <location>
        <begin position="43"/>
        <end position="77"/>
    </location>
</feature>
<dbReference type="InterPro" id="IPR032675">
    <property type="entry name" value="LRR_dom_sf"/>
</dbReference>
<evidence type="ECO:0000256" key="4">
    <source>
        <dbReference type="ARBA" id="ARBA00022741"/>
    </source>
</evidence>
<evidence type="ECO:0000256" key="8">
    <source>
        <dbReference type="SAM" id="MobiDB-lite"/>
    </source>
</evidence>
<keyword evidence="5" id="KW-0611">Plant defense</keyword>
<keyword evidence="7" id="KW-0175">Coiled coil</keyword>
<dbReference type="SUPFAM" id="SSF52540">
    <property type="entry name" value="P-loop containing nucleoside triphosphate hydrolases"/>
    <property type="match status" value="1"/>
</dbReference>
<keyword evidence="4" id="KW-0547">Nucleotide-binding</keyword>
<proteinExistence type="inferred from homology"/>
<feature type="domain" description="AAA+ ATPase" evidence="9">
    <location>
        <begin position="176"/>
        <end position="356"/>
    </location>
</feature>
<organism evidence="10 11">
    <name type="scientific">Vigna unguiculata</name>
    <name type="common">Cowpea</name>
    <dbReference type="NCBI Taxonomy" id="3917"/>
    <lineage>
        <taxon>Eukaryota</taxon>
        <taxon>Viridiplantae</taxon>
        <taxon>Streptophyta</taxon>
        <taxon>Embryophyta</taxon>
        <taxon>Tracheophyta</taxon>
        <taxon>Spermatophyta</taxon>
        <taxon>Magnoliopsida</taxon>
        <taxon>eudicotyledons</taxon>
        <taxon>Gunneridae</taxon>
        <taxon>Pentapetalae</taxon>
        <taxon>rosids</taxon>
        <taxon>fabids</taxon>
        <taxon>Fabales</taxon>
        <taxon>Fabaceae</taxon>
        <taxon>Papilionoideae</taxon>
        <taxon>50 kb inversion clade</taxon>
        <taxon>NPAAA clade</taxon>
        <taxon>indigoferoid/millettioid clade</taxon>
        <taxon>Phaseoleae</taxon>
        <taxon>Vigna</taxon>
    </lineage>
</organism>
<feature type="region of interest" description="Disordered" evidence="8">
    <location>
        <begin position="288"/>
        <end position="307"/>
    </location>
</feature>
<dbReference type="GO" id="GO:0006952">
    <property type="term" value="P:defense response"/>
    <property type="evidence" value="ECO:0007669"/>
    <property type="project" value="UniProtKB-KW"/>
</dbReference>
<dbReference type="SMART" id="SM00369">
    <property type="entry name" value="LRR_TYP"/>
    <property type="match status" value="3"/>
</dbReference>
<protein>
    <submittedName>
        <fullName evidence="10">Disease resistance protein RPS2</fullName>
    </submittedName>
</protein>
<dbReference type="Gene3D" id="3.80.10.10">
    <property type="entry name" value="Ribonuclease Inhibitor"/>
    <property type="match status" value="8"/>
</dbReference>
<evidence type="ECO:0000313" key="10">
    <source>
        <dbReference type="EMBL" id="QCE03389.1"/>
    </source>
</evidence>
<dbReference type="Pfam" id="PF23247">
    <property type="entry name" value="LRR_RPS2"/>
    <property type="match status" value="10"/>
</dbReference>
<dbReference type="PANTHER" id="PTHR33463">
    <property type="entry name" value="NB-ARC DOMAIN-CONTAINING PROTEIN-RELATED"/>
    <property type="match status" value="1"/>
</dbReference>
<keyword evidence="6" id="KW-0067">ATP-binding</keyword>
<dbReference type="InterPro" id="IPR027417">
    <property type="entry name" value="P-loop_NTPase"/>
</dbReference>
<dbReference type="InterPro" id="IPR003591">
    <property type="entry name" value="Leu-rich_rpt_typical-subtyp"/>
</dbReference>
<name>A0A4D6MTH3_VIGUN</name>
<dbReference type="Gene3D" id="1.10.8.430">
    <property type="entry name" value="Helical domain of apoptotic protease-activating factors"/>
    <property type="match status" value="1"/>
</dbReference>
<keyword evidence="3" id="KW-0677">Repeat</keyword>
<evidence type="ECO:0000256" key="6">
    <source>
        <dbReference type="ARBA" id="ARBA00022840"/>
    </source>
</evidence>
<dbReference type="InterPro" id="IPR050905">
    <property type="entry name" value="Plant_NBS-LRR"/>
</dbReference>
<evidence type="ECO:0000313" key="11">
    <source>
        <dbReference type="Proteomes" id="UP000501690"/>
    </source>
</evidence>
<dbReference type="Pfam" id="PF00931">
    <property type="entry name" value="NB-ARC"/>
    <property type="match status" value="1"/>
</dbReference>
<dbReference type="SUPFAM" id="SSF52058">
    <property type="entry name" value="L domain-like"/>
    <property type="match status" value="4"/>
</dbReference>